<dbReference type="KEGG" id="tes:BW730_00235"/>
<proteinExistence type="predicted"/>
<keyword evidence="1" id="KW-1133">Transmembrane helix</keyword>
<keyword evidence="3" id="KW-1185">Reference proteome</keyword>
<sequence length="135" mass="14548">MDLILKGLIVVVCGVFAVLGNGLIRWALRRIGGAPAQDEVRETRANLGLIEAEKELPGGRWVGVLERASIYACILSGFPAGIAVVLGVKGLGRYAELVTDEPRSRKGELFIIGTFLSLLWAGLWAGVGYWGVRAW</sequence>
<name>A0A1Q2CJC9_9ACTN</name>
<dbReference type="STRING" id="1332264.BW730_00235"/>
<gene>
    <name evidence="2" type="ORF">BW730_00235</name>
</gene>
<feature type="transmembrane region" description="Helical" evidence="1">
    <location>
        <begin position="68"/>
        <end position="88"/>
    </location>
</feature>
<keyword evidence="1" id="KW-0472">Membrane</keyword>
<dbReference type="AlphaFoldDB" id="A0A1Q2CJC9"/>
<reference evidence="3" key="1">
    <citation type="submission" date="2017-02" db="EMBL/GenBank/DDBJ databases">
        <title>Tessaracoccus aquaemaris sp. nov., isolated from the intestine of a Korean rockfish, Sebastes schlegelii, in a marine aquaculture pond.</title>
        <authorList>
            <person name="Tak E.J."/>
            <person name="Bae J.-W."/>
        </authorList>
    </citation>
    <scope>NUCLEOTIDE SEQUENCE [LARGE SCALE GENOMIC DNA]</scope>
    <source>
        <strain evidence="3">NSG39</strain>
    </source>
</reference>
<feature type="transmembrane region" description="Helical" evidence="1">
    <location>
        <begin position="109"/>
        <end position="132"/>
    </location>
</feature>
<dbReference type="EMBL" id="CP019606">
    <property type="protein sequence ID" value="AQP46236.1"/>
    <property type="molecule type" value="Genomic_DNA"/>
</dbReference>
<organism evidence="2 3">
    <name type="scientific">Tessaracoccus aquimaris</name>
    <dbReference type="NCBI Taxonomy" id="1332264"/>
    <lineage>
        <taxon>Bacteria</taxon>
        <taxon>Bacillati</taxon>
        <taxon>Actinomycetota</taxon>
        <taxon>Actinomycetes</taxon>
        <taxon>Propionibacteriales</taxon>
        <taxon>Propionibacteriaceae</taxon>
        <taxon>Tessaracoccus</taxon>
    </lineage>
</organism>
<feature type="transmembrane region" description="Helical" evidence="1">
    <location>
        <begin position="7"/>
        <end position="28"/>
    </location>
</feature>
<dbReference type="Proteomes" id="UP000188145">
    <property type="component" value="Chromosome"/>
</dbReference>
<protein>
    <submittedName>
        <fullName evidence="2">Uncharacterized protein</fullName>
    </submittedName>
</protein>
<evidence type="ECO:0000256" key="1">
    <source>
        <dbReference type="SAM" id="Phobius"/>
    </source>
</evidence>
<dbReference type="OrthoDB" id="3388334at2"/>
<keyword evidence="1" id="KW-0812">Transmembrane</keyword>
<accession>A0A1Q2CJC9</accession>
<evidence type="ECO:0000313" key="2">
    <source>
        <dbReference type="EMBL" id="AQP46236.1"/>
    </source>
</evidence>
<evidence type="ECO:0000313" key="3">
    <source>
        <dbReference type="Proteomes" id="UP000188145"/>
    </source>
</evidence>